<evidence type="ECO:0000313" key="8">
    <source>
        <dbReference type="EMBL" id="KAF1833323.1"/>
    </source>
</evidence>
<accession>A0A6A5KIQ9</accession>
<evidence type="ECO:0000256" key="1">
    <source>
        <dbReference type="ARBA" id="ARBA00004141"/>
    </source>
</evidence>
<feature type="transmembrane region" description="Helical" evidence="6">
    <location>
        <begin position="182"/>
        <end position="206"/>
    </location>
</feature>
<feature type="transmembrane region" description="Helical" evidence="6">
    <location>
        <begin position="138"/>
        <end position="158"/>
    </location>
</feature>
<dbReference type="PANTHER" id="PTHR33048">
    <property type="entry name" value="PTH11-LIKE INTEGRAL MEMBRANE PROTEIN (AFU_ORTHOLOGUE AFUA_5G11245)"/>
    <property type="match status" value="1"/>
</dbReference>
<sequence length="373" mass="41227">MSQPIFPPPTGYVVDLENPQRTGVAANMWVGIMGMMLSSLFMGVRIYTKTKLAKNFTADDGALLLAWIPIQIPILCKSRKTASSSPKQSNHSKSPVRKSNPRITVASILYCPFLASAKFSLLFFYLRLSHLRWFRICVYASMFLVVSYSTAFVFPLAFACTPVKRNWDVTVTEGSYIDRTPLYMATAVLNMVTDILLLVLPMPMVFKLHMPRAQKAGLTCIFSVGSLTCITSGVRLALLSPMLKTMDLTWGVVLPGIWILIEANLVIITGCLPNMRLFFRHVAPRLIGESYKMNGYTAGSKTNNSELQTIGSKHTKNRYDRMEEDGVSVGSGEGASAGCKVDEEEERGSFSALTFGSITRTQSVVVESVRLGR</sequence>
<evidence type="ECO:0000256" key="6">
    <source>
        <dbReference type="SAM" id="Phobius"/>
    </source>
</evidence>
<feature type="transmembrane region" description="Helical" evidence="6">
    <location>
        <begin position="218"/>
        <end position="238"/>
    </location>
</feature>
<keyword evidence="3 6" id="KW-1133">Transmembrane helix</keyword>
<evidence type="ECO:0000313" key="9">
    <source>
        <dbReference type="Proteomes" id="UP000800040"/>
    </source>
</evidence>
<evidence type="ECO:0000256" key="2">
    <source>
        <dbReference type="ARBA" id="ARBA00022692"/>
    </source>
</evidence>
<evidence type="ECO:0000256" key="3">
    <source>
        <dbReference type="ARBA" id="ARBA00022989"/>
    </source>
</evidence>
<dbReference type="InterPro" id="IPR052337">
    <property type="entry name" value="SAT4-like"/>
</dbReference>
<evidence type="ECO:0000256" key="5">
    <source>
        <dbReference type="ARBA" id="ARBA00038359"/>
    </source>
</evidence>
<comment type="subcellular location">
    <subcellularLocation>
        <location evidence="1">Membrane</location>
        <topology evidence="1">Multi-pass membrane protein</topology>
    </subcellularLocation>
</comment>
<dbReference type="Pfam" id="PF20684">
    <property type="entry name" value="Fung_rhodopsin"/>
    <property type="match status" value="1"/>
</dbReference>
<name>A0A6A5KIQ9_9PLEO</name>
<dbReference type="GO" id="GO:0016020">
    <property type="term" value="C:membrane"/>
    <property type="evidence" value="ECO:0007669"/>
    <property type="project" value="UniProtKB-SubCell"/>
</dbReference>
<dbReference type="Proteomes" id="UP000800040">
    <property type="component" value="Unassembled WGS sequence"/>
</dbReference>
<dbReference type="AlphaFoldDB" id="A0A6A5KIQ9"/>
<comment type="similarity">
    <text evidence="5">Belongs to the SAT4 family.</text>
</comment>
<evidence type="ECO:0000259" key="7">
    <source>
        <dbReference type="Pfam" id="PF20684"/>
    </source>
</evidence>
<proteinExistence type="inferred from homology"/>
<gene>
    <name evidence="8" type="ORF">BDW02DRAFT_552717</name>
</gene>
<reference evidence="8" key="1">
    <citation type="submission" date="2020-01" db="EMBL/GenBank/DDBJ databases">
        <authorList>
            <consortium name="DOE Joint Genome Institute"/>
            <person name="Haridas S."/>
            <person name="Albert R."/>
            <person name="Binder M."/>
            <person name="Bloem J."/>
            <person name="Labutti K."/>
            <person name="Salamov A."/>
            <person name="Andreopoulos B."/>
            <person name="Baker S.E."/>
            <person name="Barry K."/>
            <person name="Bills G."/>
            <person name="Bluhm B.H."/>
            <person name="Cannon C."/>
            <person name="Castanera R."/>
            <person name="Culley D.E."/>
            <person name="Daum C."/>
            <person name="Ezra D."/>
            <person name="Gonzalez J.B."/>
            <person name="Henrissat B."/>
            <person name="Kuo A."/>
            <person name="Liang C."/>
            <person name="Lipzen A."/>
            <person name="Lutzoni F."/>
            <person name="Magnuson J."/>
            <person name="Mondo S."/>
            <person name="Nolan M."/>
            <person name="Ohm R."/>
            <person name="Pangilinan J."/>
            <person name="Park H.-J."/>
            <person name="Ramirez L."/>
            <person name="Alfaro M."/>
            <person name="Sun H."/>
            <person name="Tritt A."/>
            <person name="Yoshinaga Y."/>
            <person name="Zwiers L.-H."/>
            <person name="Turgeon B.G."/>
            <person name="Goodwin S.B."/>
            <person name="Spatafora J.W."/>
            <person name="Crous P.W."/>
            <person name="Grigoriev I.V."/>
        </authorList>
    </citation>
    <scope>NUCLEOTIDE SEQUENCE</scope>
    <source>
        <strain evidence="8">P77</strain>
    </source>
</reference>
<evidence type="ECO:0000256" key="4">
    <source>
        <dbReference type="ARBA" id="ARBA00023136"/>
    </source>
</evidence>
<organism evidence="8 9">
    <name type="scientific">Decorospora gaudefroyi</name>
    <dbReference type="NCBI Taxonomy" id="184978"/>
    <lineage>
        <taxon>Eukaryota</taxon>
        <taxon>Fungi</taxon>
        <taxon>Dikarya</taxon>
        <taxon>Ascomycota</taxon>
        <taxon>Pezizomycotina</taxon>
        <taxon>Dothideomycetes</taxon>
        <taxon>Pleosporomycetidae</taxon>
        <taxon>Pleosporales</taxon>
        <taxon>Pleosporineae</taxon>
        <taxon>Pleosporaceae</taxon>
        <taxon>Decorospora</taxon>
    </lineage>
</organism>
<keyword evidence="9" id="KW-1185">Reference proteome</keyword>
<dbReference type="InterPro" id="IPR049326">
    <property type="entry name" value="Rhodopsin_dom_fungi"/>
</dbReference>
<keyword evidence="4 6" id="KW-0472">Membrane</keyword>
<dbReference type="EMBL" id="ML975320">
    <property type="protein sequence ID" value="KAF1833323.1"/>
    <property type="molecule type" value="Genomic_DNA"/>
</dbReference>
<feature type="transmembrane region" description="Helical" evidence="6">
    <location>
        <begin position="24"/>
        <end position="44"/>
    </location>
</feature>
<keyword evidence="2 6" id="KW-0812">Transmembrane</keyword>
<protein>
    <recommendedName>
        <fullName evidence="7">Rhodopsin domain-containing protein</fullName>
    </recommendedName>
</protein>
<dbReference type="OrthoDB" id="5342292at2759"/>
<feature type="transmembrane region" description="Helical" evidence="6">
    <location>
        <begin position="103"/>
        <end position="126"/>
    </location>
</feature>
<feature type="domain" description="Rhodopsin" evidence="7">
    <location>
        <begin position="44"/>
        <end position="280"/>
    </location>
</feature>
<feature type="transmembrane region" description="Helical" evidence="6">
    <location>
        <begin position="250"/>
        <end position="272"/>
    </location>
</feature>
<dbReference type="PANTHER" id="PTHR33048:SF124">
    <property type="entry name" value="INTEGRAL MEMBRANE PROTEIN"/>
    <property type="match status" value="1"/>
</dbReference>